<reference evidence="2" key="1">
    <citation type="submission" date="2022-07" db="EMBL/GenBank/DDBJ databases">
        <authorList>
            <person name="Wu T."/>
        </authorList>
    </citation>
    <scope>NUCLEOTIDE SEQUENCE</scope>
    <source>
        <strain evidence="2">SD-1</strain>
        <plasmid evidence="2">unnamed1</plasmid>
    </source>
</reference>
<proteinExistence type="predicted"/>
<name>A0AAX3EPS1_PAEUR</name>
<feature type="transmembrane region" description="Helical" evidence="1">
    <location>
        <begin position="95"/>
        <end position="114"/>
    </location>
</feature>
<dbReference type="AlphaFoldDB" id="A0AAX3EPS1"/>
<evidence type="ECO:0000313" key="3">
    <source>
        <dbReference type="Proteomes" id="UP001163293"/>
    </source>
</evidence>
<protein>
    <submittedName>
        <fullName evidence="2">Uncharacterized protein</fullName>
    </submittedName>
</protein>
<keyword evidence="1" id="KW-0472">Membrane</keyword>
<sequence length="208" mass="23446">MEYRNVVVLERHNAPGTFALRKTDARQMLIHDDKGRIVHRELVPSRQDVHEVYEYIDRHIKAAHYKRTGEWRESTVKWEDGIAPVSPARRISGKWLAFVGIGIAVLLFVVFGNMSNENARRLPSQSEATYYCLDRVMGKLTVPSKAAFSGERTTGSGRDWTTTGFVEAQNGLGSTVQYRYTCNMKYMATTDTWTGNVDITRARPGAGG</sequence>
<evidence type="ECO:0000256" key="1">
    <source>
        <dbReference type="SAM" id="Phobius"/>
    </source>
</evidence>
<gene>
    <name evidence="2" type="ORF">NL394_22280</name>
</gene>
<organism evidence="2 3">
    <name type="scientific">Paenarthrobacter ureafaciens</name>
    <dbReference type="NCBI Taxonomy" id="37931"/>
    <lineage>
        <taxon>Bacteria</taxon>
        <taxon>Bacillati</taxon>
        <taxon>Actinomycetota</taxon>
        <taxon>Actinomycetes</taxon>
        <taxon>Micrococcales</taxon>
        <taxon>Micrococcaceae</taxon>
        <taxon>Paenarthrobacter</taxon>
    </lineage>
</organism>
<keyword evidence="2" id="KW-0614">Plasmid</keyword>
<geneLocation type="plasmid" evidence="2 3">
    <name>unnamed1</name>
</geneLocation>
<keyword evidence="1" id="KW-1133">Transmembrane helix</keyword>
<accession>A0AAX3EPS1</accession>
<keyword evidence="3" id="KW-1185">Reference proteome</keyword>
<dbReference type="Proteomes" id="UP001163293">
    <property type="component" value="Plasmid unnamed1"/>
</dbReference>
<dbReference type="EMBL" id="CP101186">
    <property type="protein sequence ID" value="UYV99983.1"/>
    <property type="molecule type" value="Genomic_DNA"/>
</dbReference>
<evidence type="ECO:0000313" key="2">
    <source>
        <dbReference type="EMBL" id="UYV99983.1"/>
    </source>
</evidence>
<dbReference type="RefSeq" id="WP_166186463.1">
    <property type="nucleotide sequence ID" value="NZ_CP101181.1"/>
</dbReference>
<keyword evidence="1" id="KW-0812">Transmembrane</keyword>